<dbReference type="AlphaFoldDB" id="A0AAQ3QWY9"/>
<keyword evidence="2" id="KW-1185">Reference proteome</keyword>
<name>A0AAQ3QWY9_9BACT</name>
<sequence>MISVETKENLGAFNKVLKEYGEKYPKRASEIIATKGKQLVLGNTNPKFGATFPGLYDVMRERAPKEGEITEERQNAIEQAQRGRFPIKIRDRVRKRSKQIMEGEESGVFKLDYYGRGGSRVRLTPVRTFQKGKRKGQRAKSKRAKTAKLLSGETTEKLGANEVVLNQLQVAAFLEMQARESGRGYAGAPFWRRRYRRIRPKSETHQRIGVVNKKGHTLAKVNFRPNAQGASFHLTATPPVLAEPWAQRRVNEVIADVHADTVTFLLRKEIDAIEKGFKRGVRRLR</sequence>
<reference evidence="1 2" key="1">
    <citation type="submission" date="2023-10" db="EMBL/GenBank/DDBJ databases">
        <title>Rubellicoccus peritrichatus gen. nov., sp. nov., isolated from an algae of coral reef tank.</title>
        <authorList>
            <person name="Luo J."/>
        </authorList>
    </citation>
    <scope>NUCLEOTIDE SEQUENCE [LARGE SCALE GENOMIC DNA]</scope>
    <source>
        <strain evidence="1 2">CR14</strain>
    </source>
</reference>
<accession>A0AAQ3QWY9</accession>
<dbReference type="Proteomes" id="UP001304300">
    <property type="component" value="Chromosome"/>
</dbReference>
<organism evidence="1 2">
    <name type="scientific">Rubellicoccus peritrichatus</name>
    <dbReference type="NCBI Taxonomy" id="3080537"/>
    <lineage>
        <taxon>Bacteria</taxon>
        <taxon>Pseudomonadati</taxon>
        <taxon>Verrucomicrobiota</taxon>
        <taxon>Opitutia</taxon>
        <taxon>Puniceicoccales</taxon>
        <taxon>Cerasicoccaceae</taxon>
        <taxon>Rubellicoccus</taxon>
    </lineage>
</organism>
<protein>
    <submittedName>
        <fullName evidence="1">Uncharacterized protein</fullName>
    </submittedName>
</protein>
<gene>
    <name evidence="1" type="ORF">RZN69_08635</name>
</gene>
<dbReference type="RefSeq" id="WP_317835697.1">
    <property type="nucleotide sequence ID" value="NZ_CP136920.1"/>
</dbReference>
<evidence type="ECO:0000313" key="2">
    <source>
        <dbReference type="Proteomes" id="UP001304300"/>
    </source>
</evidence>
<dbReference type="KEGG" id="puo:RZN69_08635"/>
<proteinExistence type="predicted"/>
<evidence type="ECO:0000313" key="1">
    <source>
        <dbReference type="EMBL" id="WOO43158.1"/>
    </source>
</evidence>
<dbReference type="EMBL" id="CP136920">
    <property type="protein sequence ID" value="WOO43158.1"/>
    <property type="molecule type" value="Genomic_DNA"/>
</dbReference>